<feature type="compositionally biased region" description="Low complexity" evidence="1">
    <location>
        <begin position="10"/>
        <end position="20"/>
    </location>
</feature>
<comment type="caution">
    <text evidence="2">The sequence shown here is derived from an EMBL/GenBank/DDBJ whole genome shotgun (WGS) entry which is preliminary data.</text>
</comment>
<name>A0ABV5G558_9MICC</name>
<sequence length="74" mass="7728">MGERSRPQPAATTITATTAAQGLENTVSAQNPAAPRSPSSSRKRRTAWRAGPAVSGMIAQSRGNPDMTKALGHR</sequence>
<reference evidence="2 3" key="1">
    <citation type="submission" date="2024-09" db="EMBL/GenBank/DDBJ databases">
        <authorList>
            <person name="Sun Q."/>
            <person name="Mori K."/>
        </authorList>
    </citation>
    <scope>NUCLEOTIDE SEQUENCE [LARGE SCALE GENOMIC DNA]</scope>
    <source>
        <strain evidence="2 3">CCM 7609</strain>
    </source>
</reference>
<evidence type="ECO:0000256" key="1">
    <source>
        <dbReference type="SAM" id="MobiDB-lite"/>
    </source>
</evidence>
<evidence type="ECO:0000313" key="3">
    <source>
        <dbReference type="Proteomes" id="UP001589575"/>
    </source>
</evidence>
<organism evidence="2 3">
    <name type="scientific">Citricoccus parietis</name>
    <dbReference type="NCBI Taxonomy" id="592307"/>
    <lineage>
        <taxon>Bacteria</taxon>
        <taxon>Bacillati</taxon>
        <taxon>Actinomycetota</taxon>
        <taxon>Actinomycetes</taxon>
        <taxon>Micrococcales</taxon>
        <taxon>Micrococcaceae</taxon>
        <taxon>Citricoccus</taxon>
    </lineage>
</organism>
<evidence type="ECO:0000313" key="2">
    <source>
        <dbReference type="EMBL" id="MFB9074086.1"/>
    </source>
</evidence>
<dbReference type="Proteomes" id="UP001589575">
    <property type="component" value="Unassembled WGS sequence"/>
</dbReference>
<feature type="region of interest" description="Disordered" evidence="1">
    <location>
        <begin position="1"/>
        <end position="74"/>
    </location>
</feature>
<protein>
    <submittedName>
        <fullName evidence="2">Uncharacterized protein</fullName>
    </submittedName>
</protein>
<accession>A0ABV5G558</accession>
<keyword evidence="3" id="KW-1185">Reference proteome</keyword>
<proteinExistence type="predicted"/>
<dbReference type="EMBL" id="JBHMFI010000002">
    <property type="protein sequence ID" value="MFB9074086.1"/>
    <property type="molecule type" value="Genomic_DNA"/>
</dbReference>
<gene>
    <name evidence="2" type="ORF">ACFFX0_23975</name>
</gene>